<feature type="transmembrane region" description="Helical" evidence="11">
    <location>
        <begin position="803"/>
        <end position="828"/>
    </location>
</feature>
<feature type="transmembrane region" description="Helical" evidence="11">
    <location>
        <begin position="235"/>
        <end position="254"/>
    </location>
</feature>
<evidence type="ECO:0000256" key="5">
    <source>
        <dbReference type="ARBA" id="ARBA00023040"/>
    </source>
</evidence>
<feature type="region of interest" description="Disordered" evidence="10">
    <location>
        <begin position="410"/>
        <end position="441"/>
    </location>
</feature>
<keyword evidence="4 11" id="KW-1133">Transmembrane helix</keyword>
<name>A0A1D2MR78_ORCCI</name>
<evidence type="ECO:0000256" key="3">
    <source>
        <dbReference type="ARBA" id="ARBA00022692"/>
    </source>
</evidence>
<evidence type="ECO:0000256" key="8">
    <source>
        <dbReference type="ARBA" id="ARBA00023224"/>
    </source>
</evidence>
<evidence type="ECO:0000256" key="6">
    <source>
        <dbReference type="ARBA" id="ARBA00023136"/>
    </source>
</evidence>
<dbReference type="EMBL" id="LJIJ01000686">
    <property type="protein sequence ID" value="ODM95314.1"/>
    <property type="molecule type" value="Genomic_DNA"/>
</dbReference>
<dbReference type="GO" id="GO:0004930">
    <property type="term" value="F:G protein-coupled receptor activity"/>
    <property type="evidence" value="ECO:0007669"/>
    <property type="project" value="UniProtKB-KW"/>
</dbReference>
<dbReference type="Gene3D" id="1.20.1070.10">
    <property type="entry name" value="Rhodopsin 7-helix transmembrane proteins"/>
    <property type="match status" value="2"/>
</dbReference>
<feature type="transmembrane region" description="Helical" evidence="11">
    <location>
        <begin position="131"/>
        <end position="152"/>
    </location>
</feature>
<keyword evidence="14" id="KW-1185">Reference proteome</keyword>
<sequence>MMTMIEDWVDMNASLTPQYLPSQDSAGRDANSFPSYGDPYGGGGDLGSQGSVLGETQNVSQYLNSTPNGNDSSLFFSFGDDQSEPPIFDRSEVKAIFLVLYTIVFCSCFFGNLMVILVVTLHWRMRSITNFCLANLAFADLCVGIFCVYQNIVSYLMESWVFGEFMCKMYHFINSLSTTASVLILVVICIERYLAIIHPMTCKQILTLGRLRQVCFVNFDASWNLITFSFLKFQVAIVFVWILSAVISSPRFYYFSTISMPLPDGEEEILCLPNRTKYDSKLLDMISMVVLFLIPLGIISVLYTQIGVVLWKTSNTKMPAASASVESSSSSGCYYRETDNNLIQTVNLTLLPINGVQQSQLTPSASRPTTLHGILPSSSSPATLTTEPHPHRHDKKSFLSSPFTCISCGKRTKKQRKTPKRNQNQLQNRLPNAAGNDPISRNNIEMDGTIIPCLCQCHNATIPSTQDYHNNCIHNSHPTGGVVSGDCIGFETEEIQKNKQEPQERSDSPITTTCCGGRGSRCLNPLRKHEKKSVTFSTPPSPFCNRNCSCLDGKSSKTDPIVLVKFEKKQNSKQKGRRSQCTILMNTKNTIRASSCNCESEDNNGSVIANGSCIVEPPGCSTCRNVGDVDCAIEEVKEGHVSGSVSHARRNFCFEQTRDNMSVDSGISGMRPVVRRSMEGGCCDQNFDSYSVAPTPPLPNSEVAQSSCQCSCETLPTESAYRQPLKYNVGGNSTPPKTKRLRRLRIVKSSKYGTSALQSRRRIIRMLIVVVLAFALCHLPFHARKIWQYWSPPWAPYHPRSVFSQVFTPLTFLIMYVNSGINPILYAFMSKKFRMSFKDLLCCKMRHSLRISRNASVRSTHAVALSQTGC</sequence>
<feature type="transmembrane region" description="Helical" evidence="11">
    <location>
        <begin position="172"/>
        <end position="190"/>
    </location>
</feature>
<dbReference type="InterPro" id="IPR000276">
    <property type="entry name" value="GPCR_Rhodpsn"/>
</dbReference>
<protein>
    <submittedName>
        <fullName evidence="13">Neuropeptide FF receptor 1</fullName>
    </submittedName>
</protein>
<feature type="transmembrane region" description="Helical" evidence="11">
    <location>
        <begin position="95"/>
        <end position="119"/>
    </location>
</feature>
<feature type="region of interest" description="Disordered" evidence="10">
    <location>
        <begin position="359"/>
        <end position="398"/>
    </location>
</feature>
<dbReference type="PRINTS" id="PR00237">
    <property type="entry name" value="GPCRRHODOPSN"/>
</dbReference>
<reference evidence="13 14" key="1">
    <citation type="journal article" date="2016" name="Genome Biol. Evol.">
        <title>Gene Family Evolution Reflects Adaptation to Soil Environmental Stressors in the Genome of the Collembolan Orchesella cincta.</title>
        <authorList>
            <person name="Faddeeva-Vakhrusheva A."/>
            <person name="Derks M.F."/>
            <person name="Anvar S.Y."/>
            <person name="Agamennone V."/>
            <person name="Suring W."/>
            <person name="Smit S."/>
            <person name="van Straalen N.M."/>
            <person name="Roelofs D."/>
        </authorList>
    </citation>
    <scope>NUCLEOTIDE SEQUENCE [LARGE SCALE GENOMIC DNA]</scope>
    <source>
        <tissue evidence="13">Mixed pool</tissue>
    </source>
</reference>
<feature type="transmembrane region" description="Helical" evidence="11">
    <location>
        <begin position="285"/>
        <end position="311"/>
    </location>
</feature>
<organism evidence="13 14">
    <name type="scientific">Orchesella cincta</name>
    <name type="common">Springtail</name>
    <name type="synonym">Podura cincta</name>
    <dbReference type="NCBI Taxonomy" id="48709"/>
    <lineage>
        <taxon>Eukaryota</taxon>
        <taxon>Metazoa</taxon>
        <taxon>Ecdysozoa</taxon>
        <taxon>Arthropoda</taxon>
        <taxon>Hexapoda</taxon>
        <taxon>Collembola</taxon>
        <taxon>Entomobryomorpha</taxon>
        <taxon>Entomobryoidea</taxon>
        <taxon>Orchesellidae</taxon>
        <taxon>Orchesellinae</taxon>
        <taxon>Orchesella</taxon>
    </lineage>
</organism>
<feature type="domain" description="G-protein coupled receptors family 1 profile" evidence="12">
    <location>
        <begin position="111"/>
        <end position="826"/>
    </location>
</feature>
<feature type="compositionally biased region" description="Low complexity" evidence="10">
    <location>
        <begin position="421"/>
        <end position="430"/>
    </location>
</feature>
<evidence type="ECO:0000313" key="13">
    <source>
        <dbReference type="EMBL" id="ODM95314.1"/>
    </source>
</evidence>
<evidence type="ECO:0000256" key="1">
    <source>
        <dbReference type="ARBA" id="ARBA00004141"/>
    </source>
</evidence>
<evidence type="ECO:0000256" key="10">
    <source>
        <dbReference type="SAM" id="MobiDB-lite"/>
    </source>
</evidence>
<feature type="compositionally biased region" description="Polar residues" evidence="10">
    <location>
        <begin position="359"/>
        <end position="369"/>
    </location>
</feature>
<dbReference type="InterPro" id="IPR017452">
    <property type="entry name" value="GPCR_Rhodpsn_7TM"/>
</dbReference>
<evidence type="ECO:0000256" key="9">
    <source>
        <dbReference type="RuleBase" id="RU000688"/>
    </source>
</evidence>
<evidence type="ECO:0000256" key="11">
    <source>
        <dbReference type="SAM" id="Phobius"/>
    </source>
</evidence>
<gene>
    <name evidence="13" type="ORF">Ocin01_11371</name>
</gene>
<feature type="compositionally biased region" description="Basic residues" evidence="10">
    <location>
        <begin position="410"/>
        <end position="420"/>
    </location>
</feature>
<dbReference type="SUPFAM" id="SSF81321">
    <property type="entry name" value="Family A G protein-coupled receptor-like"/>
    <property type="match status" value="1"/>
</dbReference>
<dbReference type="PANTHER" id="PTHR24243:SF224">
    <property type="entry name" value="G-PROTEIN COUPLED RECEPTOR 19-RELATED"/>
    <property type="match status" value="1"/>
</dbReference>
<dbReference type="AlphaFoldDB" id="A0A1D2MR78"/>
<dbReference type="OrthoDB" id="5964776at2759"/>
<comment type="similarity">
    <text evidence="2 9">Belongs to the G-protein coupled receptor 1 family.</text>
</comment>
<keyword evidence="8 9" id="KW-0807">Transducer</keyword>
<dbReference type="STRING" id="48709.A0A1D2MR78"/>
<keyword evidence="7 9" id="KW-0675">Receptor</keyword>
<evidence type="ECO:0000256" key="4">
    <source>
        <dbReference type="ARBA" id="ARBA00022989"/>
    </source>
</evidence>
<feature type="transmembrane region" description="Helical" evidence="11">
    <location>
        <begin position="763"/>
        <end position="783"/>
    </location>
</feature>
<comment type="caution">
    <text evidence="13">The sequence shown here is derived from an EMBL/GenBank/DDBJ whole genome shotgun (WGS) entry which is preliminary data.</text>
</comment>
<comment type="subcellular location">
    <subcellularLocation>
        <location evidence="1">Membrane</location>
        <topology evidence="1">Multi-pass membrane protein</topology>
    </subcellularLocation>
</comment>
<dbReference type="GO" id="GO:0005886">
    <property type="term" value="C:plasma membrane"/>
    <property type="evidence" value="ECO:0007669"/>
    <property type="project" value="TreeGrafter"/>
</dbReference>
<dbReference type="PANTHER" id="PTHR24243">
    <property type="entry name" value="G-PROTEIN COUPLED RECEPTOR"/>
    <property type="match status" value="1"/>
</dbReference>
<evidence type="ECO:0000256" key="2">
    <source>
        <dbReference type="ARBA" id="ARBA00010663"/>
    </source>
</evidence>
<proteinExistence type="inferred from homology"/>
<evidence type="ECO:0000313" key="14">
    <source>
        <dbReference type="Proteomes" id="UP000094527"/>
    </source>
</evidence>
<dbReference type="Proteomes" id="UP000094527">
    <property type="component" value="Unassembled WGS sequence"/>
</dbReference>
<dbReference type="PROSITE" id="PS00237">
    <property type="entry name" value="G_PROTEIN_RECEP_F1_1"/>
    <property type="match status" value="1"/>
</dbReference>
<accession>A0A1D2MR78</accession>
<evidence type="ECO:0000256" key="7">
    <source>
        <dbReference type="ARBA" id="ARBA00023170"/>
    </source>
</evidence>
<keyword evidence="3 9" id="KW-0812">Transmembrane</keyword>
<dbReference type="PROSITE" id="PS50262">
    <property type="entry name" value="G_PROTEIN_RECEP_F1_2"/>
    <property type="match status" value="1"/>
</dbReference>
<dbReference type="Pfam" id="PF00001">
    <property type="entry name" value="7tm_1"/>
    <property type="match status" value="3"/>
</dbReference>
<evidence type="ECO:0000259" key="12">
    <source>
        <dbReference type="PROSITE" id="PS50262"/>
    </source>
</evidence>
<keyword evidence="5 9" id="KW-0297">G-protein coupled receptor</keyword>
<dbReference type="OMA" id="VENVCEC"/>
<keyword evidence="6 11" id="KW-0472">Membrane</keyword>